<evidence type="ECO:0000313" key="2">
    <source>
        <dbReference type="Proteomes" id="UP001473424"/>
    </source>
</evidence>
<gene>
    <name evidence="1" type="ORF">SAP269_07380</name>
</gene>
<keyword evidence="2" id="KW-1185">Reference proteome</keyword>
<evidence type="ECO:0000313" key="1">
    <source>
        <dbReference type="EMBL" id="BET38149.1"/>
    </source>
</evidence>
<name>A0ABM8JLJ3_9MOLU</name>
<dbReference type="Proteomes" id="UP001473424">
    <property type="component" value="Chromosome"/>
</dbReference>
<dbReference type="EMBL" id="AP028955">
    <property type="protein sequence ID" value="BET38149.1"/>
    <property type="molecule type" value="Genomic_DNA"/>
</dbReference>
<proteinExistence type="predicted"/>
<reference evidence="2" key="1">
    <citation type="journal article" date="2024" name="FEMS Microbiol. Lett.">
        <title>Genomic insights into Spiroplasma endosymbionts that induce male-killing and protective phenotypes in the pea aphid.</title>
        <authorList>
            <person name="Arai H."/>
            <person name="Legeai F."/>
            <person name="Kageyama D."/>
            <person name="Sugio A."/>
            <person name="Simon J.C."/>
        </authorList>
    </citation>
    <scope>NUCLEOTIDE SEQUENCE [LARGE SCALE GENOMIC DNA]</scope>
    <source>
        <strain evidence="2">sAp269</strain>
    </source>
</reference>
<dbReference type="RefSeq" id="WP_353306854.1">
    <property type="nucleotide sequence ID" value="NZ_AP028955.1"/>
</dbReference>
<accession>A0ABM8JLJ3</accession>
<protein>
    <submittedName>
        <fullName evidence="1">Uncharacterized protein</fullName>
    </submittedName>
</protein>
<organism evidence="1 2">
    <name type="scientific">Spiroplasma ixodetis</name>
    <dbReference type="NCBI Taxonomy" id="2141"/>
    <lineage>
        <taxon>Bacteria</taxon>
        <taxon>Bacillati</taxon>
        <taxon>Mycoplasmatota</taxon>
        <taxon>Mollicutes</taxon>
        <taxon>Entomoplasmatales</taxon>
        <taxon>Spiroplasmataceae</taxon>
        <taxon>Spiroplasma</taxon>
    </lineage>
</organism>
<sequence>MKILKSINKVFEYPNILDLTPGDFYLNSHEYHLATQEVIVILGVLINKEKIENAIKTLNFTWINFKEKVIVYFSIFAYLIIGNEYNDLKSVKINQIKFKDNTLKIKFKETLLTMINKFPRTLHLTNVLGNDNDRANMYAVNAILNIKKGIGYDNFNITLFSVYQSLELKLKHCLRKYIQVEPSASKKKFNFHNLIRLIKLISTTRVESEEMSKILLNLRERLRYFEQINPGGQAARYEAEINHNYFHNLNSYIINEQELLSNFVKALSLLQELYLKLIELYKDDNTKVKIQKKIDLELVKVSGIKIEDDPKKINDKLRNVLDNQIFGNYQELIDLNYNDVSILEFLIRIGFIQYVNDTIEQLL</sequence>